<name>A0A6A6IH59_9PLEO</name>
<keyword evidence="5" id="KW-1185">Reference proteome</keyword>
<evidence type="ECO:0000313" key="5">
    <source>
        <dbReference type="Proteomes" id="UP000800094"/>
    </source>
</evidence>
<sequence>MAPGKIIPVTSSAHFNTLLSSSTYTIVDFYADWCGPCKTIAPVFAALAEKESKPGRVQFCKVDVDSQQDVARKYGVSAMPTFLVIKNNSVVETIRGANPSALTTAVRKAVNDASSTPAARGANFQSKGYTLGSASAPSRPVNNGGFAGLQGMMAGNGGLADMVVRFVALYFISLLSLDGYRAAEESPYNVRAGR</sequence>
<dbReference type="CDD" id="cd02947">
    <property type="entry name" value="TRX_family"/>
    <property type="match status" value="1"/>
</dbReference>
<gene>
    <name evidence="4" type="ORF">BU26DRAFT_292935</name>
</gene>
<dbReference type="InterPro" id="IPR013766">
    <property type="entry name" value="Thioredoxin_domain"/>
</dbReference>
<accession>A0A6A6IH59</accession>
<comment type="similarity">
    <text evidence="1">Belongs to the thioredoxin family.</text>
</comment>
<organism evidence="4 5">
    <name type="scientific">Trematosphaeria pertusa</name>
    <dbReference type="NCBI Taxonomy" id="390896"/>
    <lineage>
        <taxon>Eukaryota</taxon>
        <taxon>Fungi</taxon>
        <taxon>Dikarya</taxon>
        <taxon>Ascomycota</taxon>
        <taxon>Pezizomycotina</taxon>
        <taxon>Dothideomycetes</taxon>
        <taxon>Pleosporomycetidae</taxon>
        <taxon>Pleosporales</taxon>
        <taxon>Massarineae</taxon>
        <taxon>Trematosphaeriaceae</taxon>
        <taxon>Trematosphaeria</taxon>
    </lineage>
</organism>
<dbReference type="SUPFAM" id="SSF52833">
    <property type="entry name" value="Thioredoxin-like"/>
    <property type="match status" value="1"/>
</dbReference>
<dbReference type="PROSITE" id="PS51352">
    <property type="entry name" value="THIOREDOXIN_2"/>
    <property type="match status" value="1"/>
</dbReference>
<dbReference type="Gene3D" id="3.40.30.10">
    <property type="entry name" value="Glutaredoxin"/>
    <property type="match status" value="1"/>
</dbReference>
<dbReference type="RefSeq" id="XP_033684949.1">
    <property type="nucleotide sequence ID" value="XM_033821670.1"/>
</dbReference>
<dbReference type="EMBL" id="ML987194">
    <property type="protein sequence ID" value="KAF2249945.1"/>
    <property type="molecule type" value="Genomic_DNA"/>
</dbReference>
<evidence type="ECO:0000259" key="3">
    <source>
        <dbReference type="PROSITE" id="PS51352"/>
    </source>
</evidence>
<dbReference type="Proteomes" id="UP000800094">
    <property type="component" value="Unassembled WGS sequence"/>
</dbReference>
<feature type="domain" description="Thioredoxin" evidence="3">
    <location>
        <begin position="1"/>
        <end position="111"/>
    </location>
</feature>
<dbReference type="OrthoDB" id="19690at2759"/>
<dbReference type="InterPro" id="IPR005746">
    <property type="entry name" value="Thioredoxin"/>
</dbReference>
<evidence type="ECO:0000256" key="2">
    <source>
        <dbReference type="ARBA" id="ARBA00023157"/>
    </source>
</evidence>
<keyword evidence="2" id="KW-1015">Disulfide bond</keyword>
<dbReference type="InterPro" id="IPR036249">
    <property type="entry name" value="Thioredoxin-like_sf"/>
</dbReference>
<dbReference type="AlphaFoldDB" id="A0A6A6IH59"/>
<evidence type="ECO:0000313" key="4">
    <source>
        <dbReference type="EMBL" id="KAF2249945.1"/>
    </source>
</evidence>
<dbReference type="GeneID" id="54575000"/>
<dbReference type="PRINTS" id="PR00421">
    <property type="entry name" value="THIOREDOXIN"/>
</dbReference>
<evidence type="ECO:0000256" key="1">
    <source>
        <dbReference type="ARBA" id="ARBA00008987"/>
    </source>
</evidence>
<protein>
    <submittedName>
        <fullName evidence="4">Thioredoxin-domain-containing protein</fullName>
    </submittedName>
</protein>
<dbReference type="GO" id="GO:0015035">
    <property type="term" value="F:protein-disulfide reductase activity"/>
    <property type="evidence" value="ECO:0007669"/>
    <property type="project" value="InterPro"/>
</dbReference>
<dbReference type="PANTHER" id="PTHR46115">
    <property type="entry name" value="THIOREDOXIN-LIKE PROTEIN 1"/>
    <property type="match status" value="1"/>
</dbReference>
<dbReference type="Pfam" id="PF00085">
    <property type="entry name" value="Thioredoxin"/>
    <property type="match status" value="1"/>
</dbReference>
<proteinExistence type="inferred from homology"/>
<dbReference type="NCBIfam" id="TIGR01068">
    <property type="entry name" value="thioredoxin"/>
    <property type="match status" value="1"/>
</dbReference>
<reference evidence="4" key="1">
    <citation type="journal article" date="2020" name="Stud. Mycol.">
        <title>101 Dothideomycetes genomes: a test case for predicting lifestyles and emergence of pathogens.</title>
        <authorList>
            <person name="Haridas S."/>
            <person name="Albert R."/>
            <person name="Binder M."/>
            <person name="Bloem J."/>
            <person name="Labutti K."/>
            <person name="Salamov A."/>
            <person name="Andreopoulos B."/>
            <person name="Baker S."/>
            <person name="Barry K."/>
            <person name="Bills G."/>
            <person name="Bluhm B."/>
            <person name="Cannon C."/>
            <person name="Castanera R."/>
            <person name="Culley D."/>
            <person name="Daum C."/>
            <person name="Ezra D."/>
            <person name="Gonzalez J."/>
            <person name="Henrissat B."/>
            <person name="Kuo A."/>
            <person name="Liang C."/>
            <person name="Lipzen A."/>
            <person name="Lutzoni F."/>
            <person name="Magnuson J."/>
            <person name="Mondo S."/>
            <person name="Nolan M."/>
            <person name="Ohm R."/>
            <person name="Pangilinan J."/>
            <person name="Park H.-J."/>
            <person name="Ramirez L."/>
            <person name="Alfaro M."/>
            <person name="Sun H."/>
            <person name="Tritt A."/>
            <person name="Yoshinaga Y."/>
            <person name="Zwiers L.-H."/>
            <person name="Turgeon B."/>
            <person name="Goodwin S."/>
            <person name="Spatafora J."/>
            <person name="Crous P."/>
            <person name="Grigoriev I."/>
        </authorList>
    </citation>
    <scope>NUCLEOTIDE SEQUENCE</scope>
    <source>
        <strain evidence="4">CBS 122368</strain>
    </source>
</reference>
<dbReference type="PROSITE" id="PS00194">
    <property type="entry name" value="THIOREDOXIN_1"/>
    <property type="match status" value="1"/>
</dbReference>
<dbReference type="InterPro" id="IPR017937">
    <property type="entry name" value="Thioredoxin_CS"/>
</dbReference>